<proteinExistence type="predicted"/>
<protein>
    <submittedName>
        <fullName evidence="1">Uncharacterized protein</fullName>
    </submittedName>
</protein>
<evidence type="ECO:0000313" key="1">
    <source>
        <dbReference type="EMBL" id="CAB0015037.1"/>
    </source>
</evidence>
<dbReference type="Proteomes" id="UP000479000">
    <property type="component" value="Unassembled WGS sequence"/>
</dbReference>
<organism evidence="1 2">
    <name type="scientific">Nesidiocoris tenuis</name>
    <dbReference type="NCBI Taxonomy" id="355587"/>
    <lineage>
        <taxon>Eukaryota</taxon>
        <taxon>Metazoa</taxon>
        <taxon>Ecdysozoa</taxon>
        <taxon>Arthropoda</taxon>
        <taxon>Hexapoda</taxon>
        <taxon>Insecta</taxon>
        <taxon>Pterygota</taxon>
        <taxon>Neoptera</taxon>
        <taxon>Paraneoptera</taxon>
        <taxon>Hemiptera</taxon>
        <taxon>Heteroptera</taxon>
        <taxon>Panheteroptera</taxon>
        <taxon>Cimicomorpha</taxon>
        <taxon>Miridae</taxon>
        <taxon>Dicyphina</taxon>
        <taxon>Nesidiocoris</taxon>
    </lineage>
</organism>
<dbReference type="AlphaFoldDB" id="A0A6H5HL85"/>
<accession>A0A6H5HL85</accession>
<keyword evidence="2" id="KW-1185">Reference proteome</keyword>
<evidence type="ECO:0000313" key="2">
    <source>
        <dbReference type="Proteomes" id="UP000479000"/>
    </source>
</evidence>
<dbReference type="EMBL" id="CADCXU010028367">
    <property type="protein sequence ID" value="CAB0015037.1"/>
    <property type="molecule type" value="Genomic_DNA"/>
</dbReference>
<gene>
    <name evidence="1" type="ORF">NTEN_LOCUS19426</name>
</gene>
<sequence length="62" mass="7172">MFERKSEFGIFEELVVPSELWWNQGAGVSTYCSTKSSSIKIPLPLTFSYLFLSQQHRKIIES</sequence>
<reference evidence="1 2" key="1">
    <citation type="submission" date="2020-02" db="EMBL/GenBank/DDBJ databases">
        <authorList>
            <person name="Ferguson B K."/>
        </authorList>
    </citation>
    <scope>NUCLEOTIDE SEQUENCE [LARGE SCALE GENOMIC DNA]</scope>
</reference>
<name>A0A6H5HL85_9HEMI</name>